<evidence type="ECO:0000313" key="3">
    <source>
        <dbReference type="EMBL" id="CAL6042458.1"/>
    </source>
</evidence>
<evidence type="ECO:0000313" key="2">
    <source>
        <dbReference type="EMBL" id="CAI9943112.1"/>
    </source>
</evidence>
<dbReference type="EMBL" id="CAXDID020000416">
    <property type="protein sequence ID" value="CAL6089148.1"/>
    <property type="molecule type" value="Genomic_DNA"/>
</dbReference>
<proteinExistence type="predicted"/>
<evidence type="ECO:0000313" key="4">
    <source>
        <dbReference type="EMBL" id="CAL6089148.1"/>
    </source>
</evidence>
<keyword evidence="5" id="KW-1185">Reference proteome</keyword>
<sequence length="136" mass="15874">MNNFTKNPKLLSAPNSCGFSYNYIQFSYLKCKFWSVMHNLNKILLYYWRPRQNKFIQSISTRLLISVPTRLLCLFKVKCKQSVDSILRTKAQHFPVLLGESIGFAGSLEIITTVITKLKNIWLQSNFDLKFTENLN</sequence>
<evidence type="ECO:0000313" key="5">
    <source>
        <dbReference type="Proteomes" id="UP001642409"/>
    </source>
</evidence>
<dbReference type="EMBL" id="CATOUU010000150">
    <property type="protein sequence ID" value="CAI9918097.1"/>
    <property type="molecule type" value="Genomic_DNA"/>
</dbReference>
<dbReference type="AlphaFoldDB" id="A0AA86PY46"/>
<name>A0AA86PY46_9EUKA</name>
<accession>A0AA86PY46</accession>
<comment type="caution">
    <text evidence="2">The sequence shown here is derived from an EMBL/GenBank/DDBJ whole genome shotgun (WGS) entry which is preliminary data.</text>
</comment>
<protein>
    <submittedName>
        <fullName evidence="3">Hypothetical_protein</fullName>
    </submittedName>
</protein>
<reference evidence="2" key="1">
    <citation type="submission" date="2023-06" db="EMBL/GenBank/DDBJ databases">
        <authorList>
            <person name="Kurt Z."/>
        </authorList>
    </citation>
    <scope>NUCLEOTIDE SEQUENCE</scope>
</reference>
<dbReference type="EMBL" id="CAXDID020000153">
    <property type="protein sequence ID" value="CAL6042458.1"/>
    <property type="molecule type" value="Genomic_DNA"/>
</dbReference>
<organism evidence="2">
    <name type="scientific">Hexamita inflata</name>
    <dbReference type="NCBI Taxonomy" id="28002"/>
    <lineage>
        <taxon>Eukaryota</taxon>
        <taxon>Metamonada</taxon>
        <taxon>Diplomonadida</taxon>
        <taxon>Hexamitidae</taxon>
        <taxon>Hexamitinae</taxon>
        <taxon>Hexamita</taxon>
    </lineage>
</organism>
<dbReference type="EMBL" id="CATOUU010000710">
    <property type="protein sequence ID" value="CAI9943112.1"/>
    <property type="molecule type" value="Genomic_DNA"/>
</dbReference>
<reference evidence="3 5" key="2">
    <citation type="submission" date="2024-07" db="EMBL/GenBank/DDBJ databases">
        <authorList>
            <person name="Akdeniz Z."/>
        </authorList>
    </citation>
    <scope>NUCLEOTIDE SEQUENCE [LARGE SCALE GENOMIC DNA]</scope>
</reference>
<evidence type="ECO:0000313" key="1">
    <source>
        <dbReference type="EMBL" id="CAI9918097.1"/>
    </source>
</evidence>
<dbReference type="Proteomes" id="UP001642409">
    <property type="component" value="Unassembled WGS sequence"/>
</dbReference>
<gene>
    <name evidence="2" type="ORF">HINF_LOCUS30757</name>
    <name evidence="3" type="ORF">HINF_LOCUS39605</name>
    <name evidence="1" type="ORF">HINF_LOCUS5742</name>
    <name evidence="4" type="ORF">HINF_LOCUS64633</name>
</gene>